<keyword evidence="2" id="KW-1185">Reference proteome</keyword>
<dbReference type="PANTHER" id="PTHR30528">
    <property type="entry name" value="CYTOPLASMIC PROTEIN"/>
    <property type="match status" value="1"/>
</dbReference>
<dbReference type="AlphaFoldDB" id="A0A367YUX5"/>
<protein>
    <submittedName>
        <fullName evidence="1">Winged helix-turn-helix domain-containing protein</fullName>
    </submittedName>
</protein>
<name>A0A367YUX5_9ACTN</name>
<sequence length="404" mass="45943">MMPRETLTLAQARRVAVAAQGLTGRPDRDATMRDVQRLVDRLALLQIDSVNVAVRAHLMPLFSRHGPYDPGLLARASGRRPRRLFEYWAHEASLVDVVLQPALRPRMQVAAEEAWGRIRRVQAEQPHLLARVREEVAARGPISARDIQHEEERSREHWGWNWSSVKVCLEWLFWAGEITAARRNDQFERLYDLPERVLPPEVAAAPTPEPEEAVRTLVRRSARALGVADLRALADYFRLKTAQVRPAVDELVAAGELLPVTVRGLDRPHWLWHEARLPRRVAGRALLSPFDSMVFERQRLQELFDFRYRIEIYVPAPKRRYGYYVYPFLLGERLVARVDLKADRAAGVLVVKAAWAEPDAPAETAPELAAELALMASWLGLDDVVVHERGDLAALLQRAVALSR</sequence>
<dbReference type="PANTHER" id="PTHR30528:SF0">
    <property type="entry name" value="CYTOPLASMIC PROTEIN"/>
    <property type="match status" value="1"/>
</dbReference>
<dbReference type="Pfam" id="PF06224">
    <property type="entry name" value="AlkZ-like"/>
    <property type="match status" value="1"/>
</dbReference>
<gene>
    <name evidence="1" type="ORF">DT076_11375</name>
</gene>
<organism evidence="1 2">
    <name type="scientific">Desertihabitans brevis</name>
    <dbReference type="NCBI Taxonomy" id="2268447"/>
    <lineage>
        <taxon>Bacteria</taxon>
        <taxon>Bacillati</taxon>
        <taxon>Actinomycetota</taxon>
        <taxon>Actinomycetes</taxon>
        <taxon>Propionibacteriales</taxon>
        <taxon>Propionibacteriaceae</taxon>
        <taxon>Desertihabitans</taxon>
    </lineage>
</organism>
<proteinExistence type="predicted"/>
<comment type="caution">
    <text evidence="1">The sequence shown here is derived from an EMBL/GenBank/DDBJ whole genome shotgun (WGS) entry which is preliminary data.</text>
</comment>
<evidence type="ECO:0000313" key="2">
    <source>
        <dbReference type="Proteomes" id="UP000252770"/>
    </source>
</evidence>
<reference evidence="1 2" key="1">
    <citation type="submission" date="2018-07" db="EMBL/GenBank/DDBJ databases">
        <title>Desertimonas flava gen. nov. sp. nov.</title>
        <authorList>
            <person name="Liu S."/>
        </authorList>
    </citation>
    <scope>NUCLEOTIDE SEQUENCE [LARGE SCALE GENOMIC DNA]</scope>
    <source>
        <strain evidence="1 2">16Sb5-5</strain>
    </source>
</reference>
<accession>A0A367YUX5</accession>
<evidence type="ECO:0000313" key="1">
    <source>
        <dbReference type="EMBL" id="RCK69557.1"/>
    </source>
</evidence>
<dbReference type="EMBL" id="QOUI01000006">
    <property type="protein sequence ID" value="RCK69557.1"/>
    <property type="molecule type" value="Genomic_DNA"/>
</dbReference>
<dbReference type="InterPro" id="IPR009351">
    <property type="entry name" value="AlkZ-like"/>
</dbReference>
<dbReference type="Proteomes" id="UP000252770">
    <property type="component" value="Unassembled WGS sequence"/>
</dbReference>